<dbReference type="InterPro" id="IPR032675">
    <property type="entry name" value="LRR_dom_sf"/>
</dbReference>
<dbReference type="PANTHER" id="PTHR36766:SF70">
    <property type="entry name" value="DISEASE RESISTANCE PROTEIN RGA4"/>
    <property type="match status" value="1"/>
</dbReference>
<keyword evidence="5" id="KW-1185">Reference proteome</keyword>
<dbReference type="Gene3D" id="3.80.10.10">
    <property type="entry name" value="Ribonuclease Inhibitor"/>
    <property type="match status" value="5"/>
</dbReference>
<keyword evidence="1" id="KW-0433">Leucine-rich repeat</keyword>
<dbReference type="AlphaFoldDB" id="A0AAW0LCF2"/>
<comment type="caution">
    <text evidence="4">The sequence shown here is derived from an EMBL/GenBank/DDBJ whole genome shotgun (WGS) entry which is preliminary data.</text>
</comment>
<sequence length="594" mass="66869">MAKRIKTINESLDEIKKDIPVLGLIASLNPIPQTGLDRETDSFIDDGMGRLRTVFLNWVDLGDKLLEFKCVRGLSLSGKCIKELPESIGMLRHLRLLRIKGTYIKVIPNSVCMLYNLQTLPHPNLKSLEIKYFKGEKFPSWLLGSDNIRGGLLLFDHLLEIRLSYCSKCEKLPTLGHLPSLKVLGIAEMYNVRCIGTEFYGSSNGEGSSNSRGGSGSTVLFPALEKLVLGHMRNLEEWNDVTEPTAELGMIFPRLERLQVWGCEKLTSAPHHFPSLKKLFISGIRGPAFEQIISELTTLTSLEIWEISELACLPEHFLQKNRSLMDLRIWNCADLKSILPRGHEWPICTSLRSLHIFRCDELRTLPRALCNLHCLEDIHVEACLNLSSFPSIKGIASSLQRLRLCCSDEVLPPGLQSCMSLQHLYIDHWPHLLSIPDLRNLHSLTVLIIACCPNLISIPDTKEFPSLTCLVIRDCSNLISIPVLKELPSLTRLEISGCPNLISIPDMRELPSLTDLEIRDCSNLISIPVLKELPSLTRLEISGCPNLISIPDMRELPSLTDLEIRDCSNLISIPVLKELPSLTRLSLYEIYILR</sequence>
<protein>
    <submittedName>
        <fullName evidence="4">Disease resistance rpp13-like protein 1</fullName>
    </submittedName>
</protein>
<proteinExistence type="predicted"/>
<dbReference type="GO" id="GO:0006952">
    <property type="term" value="P:defense response"/>
    <property type="evidence" value="ECO:0007669"/>
    <property type="project" value="UniProtKB-KW"/>
</dbReference>
<dbReference type="PANTHER" id="PTHR36766">
    <property type="entry name" value="PLANT BROAD-SPECTRUM MILDEW RESISTANCE PROTEIN RPW8"/>
    <property type="match status" value="1"/>
</dbReference>
<dbReference type="InterPro" id="IPR056789">
    <property type="entry name" value="LRR_R13L1-DRL21"/>
</dbReference>
<accession>A0AAW0LCF2</accession>
<feature type="domain" description="R13L1/DRL21-like LRR repeat region" evidence="3">
    <location>
        <begin position="121"/>
        <end position="189"/>
    </location>
</feature>
<evidence type="ECO:0000259" key="3">
    <source>
        <dbReference type="Pfam" id="PF25019"/>
    </source>
</evidence>
<evidence type="ECO:0000313" key="5">
    <source>
        <dbReference type="Proteomes" id="UP000237347"/>
    </source>
</evidence>
<gene>
    <name evidence="4" type="primary">RPPL1_26</name>
    <name evidence="4" type="ORF">CFP56_003112</name>
</gene>
<name>A0AAW0LCF2_QUESU</name>
<dbReference type="SUPFAM" id="SSF52058">
    <property type="entry name" value="L domain-like"/>
    <property type="match status" value="2"/>
</dbReference>
<evidence type="ECO:0000256" key="2">
    <source>
        <dbReference type="ARBA" id="ARBA00022821"/>
    </source>
</evidence>
<dbReference type="Proteomes" id="UP000237347">
    <property type="component" value="Unassembled WGS sequence"/>
</dbReference>
<reference evidence="4 5" key="1">
    <citation type="journal article" date="2018" name="Sci. Data">
        <title>The draft genome sequence of cork oak.</title>
        <authorList>
            <person name="Ramos A.M."/>
            <person name="Usie A."/>
            <person name="Barbosa P."/>
            <person name="Barros P.M."/>
            <person name="Capote T."/>
            <person name="Chaves I."/>
            <person name="Simoes F."/>
            <person name="Abreu I."/>
            <person name="Carrasquinho I."/>
            <person name="Faro C."/>
            <person name="Guimaraes J.B."/>
            <person name="Mendonca D."/>
            <person name="Nobrega F."/>
            <person name="Rodrigues L."/>
            <person name="Saibo N.J.M."/>
            <person name="Varela M.C."/>
            <person name="Egas C."/>
            <person name="Matos J."/>
            <person name="Miguel C.M."/>
            <person name="Oliveira M.M."/>
            <person name="Ricardo C.P."/>
            <person name="Goncalves S."/>
        </authorList>
    </citation>
    <scope>NUCLEOTIDE SEQUENCE [LARGE SCALE GENOMIC DNA]</scope>
    <source>
        <strain evidence="5">cv. HL8</strain>
    </source>
</reference>
<dbReference type="EMBL" id="PKMF04000115">
    <property type="protein sequence ID" value="KAK7849348.1"/>
    <property type="molecule type" value="Genomic_DNA"/>
</dbReference>
<evidence type="ECO:0000256" key="1">
    <source>
        <dbReference type="ARBA" id="ARBA00022614"/>
    </source>
</evidence>
<organism evidence="4 5">
    <name type="scientific">Quercus suber</name>
    <name type="common">Cork oak</name>
    <dbReference type="NCBI Taxonomy" id="58331"/>
    <lineage>
        <taxon>Eukaryota</taxon>
        <taxon>Viridiplantae</taxon>
        <taxon>Streptophyta</taxon>
        <taxon>Embryophyta</taxon>
        <taxon>Tracheophyta</taxon>
        <taxon>Spermatophyta</taxon>
        <taxon>Magnoliopsida</taxon>
        <taxon>eudicotyledons</taxon>
        <taxon>Gunneridae</taxon>
        <taxon>Pentapetalae</taxon>
        <taxon>rosids</taxon>
        <taxon>fabids</taxon>
        <taxon>Fagales</taxon>
        <taxon>Fagaceae</taxon>
        <taxon>Quercus</taxon>
    </lineage>
</organism>
<keyword evidence="2" id="KW-0611">Plant defense</keyword>
<evidence type="ECO:0000313" key="4">
    <source>
        <dbReference type="EMBL" id="KAK7849348.1"/>
    </source>
</evidence>
<dbReference type="Pfam" id="PF25019">
    <property type="entry name" value="LRR_R13L1-DRL21"/>
    <property type="match status" value="1"/>
</dbReference>